<feature type="domain" description="Casparian strip membrane protein" evidence="11">
    <location>
        <begin position="34"/>
        <end position="180"/>
    </location>
</feature>
<reference evidence="12 13" key="1">
    <citation type="journal article" date="2010" name="Nature">
        <title>Genome sequencing and analysis of the model grass Brachypodium distachyon.</title>
        <authorList>
            <consortium name="International Brachypodium Initiative"/>
        </authorList>
    </citation>
    <scope>NUCLEOTIDE SEQUENCE [LARGE SCALE GENOMIC DNA]</scope>
    <source>
        <strain evidence="12 13">Bd21</strain>
    </source>
</reference>
<evidence type="ECO:0000256" key="1">
    <source>
        <dbReference type="ARBA" id="ARBA00004651"/>
    </source>
</evidence>
<comment type="subcellular location">
    <subcellularLocation>
        <location evidence="1 10">Cell membrane</location>
        <topology evidence="1 10">Multi-pass membrane protein</topology>
    </subcellularLocation>
</comment>
<evidence type="ECO:0000259" key="11">
    <source>
        <dbReference type="Pfam" id="PF04535"/>
    </source>
</evidence>
<keyword evidence="6 10" id="KW-1133">Transmembrane helix</keyword>
<dbReference type="EMBL" id="CM000881">
    <property type="protein sequence ID" value="KQK04287.1"/>
    <property type="molecule type" value="Genomic_DNA"/>
</dbReference>
<comment type="subunit">
    <text evidence="3 10">Homodimer and heterodimers.</text>
</comment>
<feature type="transmembrane region" description="Helical" evidence="10">
    <location>
        <begin position="123"/>
        <end position="145"/>
    </location>
</feature>
<evidence type="ECO:0000256" key="2">
    <source>
        <dbReference type="ARBA" id="ARBA00007651"/>
    </source>
</evidence>
<keyword evidence="7 10" id="KW-0472">Membrane</keyword>
<sequence length="201" mass="21164">MDQSRVVKPAGLSDSRRSGYNMGAAASGKQQQLSVDWCSVALRVFILAATLVSAVVMGVDRQTTTVQVTIADTLPPLQVPVTAKSSYSSAFVYLVVANAMACVFSAASLAACRSRSAVVPVMIGDLVVLALLFSAVGAAAEFGILGERGNSHVRWGKVCHVYGRFCERAMAAVIVSLIAGFASLVNLMLAILTLHKNSSYY</sequence>
<evidence type="ECO:0000256" key="9">
    <source>
        <dbReference type="ARBA" id="ARBA00025302"/>
    </source>
</evidence>
<evidence type="ECO:0000256" key="10">
    <source>
        <dbReference type="RuleBase" id="RU361233"/>
    </source>
</evidence>
<dbReference type="GO" id="GO:0071555">
    <property type="term" value="P:cell wall organization"/>
    <property type="evidence" value="ECO:0007669"/>
    <property type="project" value="UniProtKB-KW"/>
</dbReference>
<dbReference type="GO" id="GO:0005886">
    <property type="term" value="C:plasma membrane"/>
    <property type="evidence" value="ECO:0007669"/>
    <property type="project" value="UniProtKB-SubCell"/>
</dbReference>
<evidence type="ECO:0000256" key="5">
    <source>
        <dbReference type="ARBA" id="ARBA00022692"/>
    </source>
</evidence>
<dbReference type="InterPro" id="IPR006702">
    <property type="entry name" value="CASP_dom"/>
</dbReference>
<dbReference type="PANTHER" id="PTHR36488:SF8">
    <property type="entry name" value="CASP-LIKE PROTEIN 1U1"/>
    <property type="match status" value="1"/>
</dbReference>
<keyword evidence="14" id="KW-1185">Reference proteome</keyword>
<dbReference type="InterPro" id="IPR006459">
    <property type="entry name" value="CASP/CASPL"/>
</dbReference>
<keyword evidence="4 10" id="KW-1003">Cell membrane</keyword>
<evidence type="ECO:0000313" key="14">
    <source>
        <dbReference type="Proteomes" id="UP000008810"/>
    </source>
</evidence>
<dbReference type="STRING" id="15368.I1HF96"/>
<gene>
    <name evidence="13" type="primary">LOC100833684</name>
    <name evidence="12" type="ORF">BRADI_2g12830v3</name>
</gene>
<comment type="function">
    <text evidence="9">Regulates membrane-cell wall junctions and localized cell wall deposition. Required for establishment of the Casparian strip membrane domain (CSD) and the subsequent formation of Casparian strips, a cell wall modification of the root endodermis that determines an apoplastic barrier between the intraorganismal apoplasm and the extraorganismal apoplasm and prevents lateral diffusion.</text>
</comment>
<evidence type="ECO:0000313" key="12">
    <source>
        <dbReference type="EMBL" id="KQK04287.1"/>
    </source>
</evidence>
<dbReference type="EnsemblPlants" id="KQK04287">
    <property type="protein sequence ID" value="KQK04287"/>
    <property type="gene ID" value="BRADI_2g12830v3"/>
</dbReference>
<dbReference type="OrthoDB" id="772477at2759"/>
<dbReference type="RefSeq" id="XP_003567679.1">
    <property type="nucleotide sequence ID" value="XM_003567631.4"/>
</dbReference>
<evidence type="ECO:0000256" key="4">
    <source>
        <dbReference type="ARBA" id="ARBA00022475"/>
    </source>
</evidence>
<organism evidence="12">
    <name type="scientific">Brachypodium distachyon</name>
    <name type="common">Purple false brome</name>
    <name type="synonym">Trachynia distachya</name>
    <dbReference type="NCBI Taxonomy" id="15368"/>
    <lineage>
        <taxon>Eukaryota</taxon>
        <taxon>Viridiplantae</taxon>
        <taxon>Streptophyta</taxon>
        <taxon>Embryophyta</taxon>
        <taxon>Tracheophyta</taxon>
        <taxon>Spermatophyta</taxon>
        <taxon>Magnoliopsida</taxon>
        <taxon>Liliopsida</taxon>
        <taxon>Poales</taxon>
        <taxon>Poaceae</taxon>
        <taxon>BOP clade</taxon>
        <taxon>Pooideae</taxon>
        <taxon>Stipodae</taxon>
        <taxon>Brachypodieae</taxon>
        <taxon>Brachypodium</taxon>
    </lineage>
</organism>
<dbReference type="InterPro" id="IPR044173">
    <property type="entry name" value="CASPL"/>
</dbReference>
<reference evidence="13" key="3">
    <citation type="submission" date="2018-08" db="UniProtKB">
        <authorList>
            <consortium name="EnsemblPlants"/>
        </authorList>
    </citation>
    <scope>IDENTIFICATION</scope>
    <source>
        <strain evidence="13">cv. Bd21</strain>
    </source>
</reference>
<dbReference type="HOGENOM" id="CLU_066104_1_1_1"/>
<evidence type="ECO:0000256" key="6">
    <source>
        <dbReference type="ARBA" id="ARBA00022989"/>
    </source>
</evidence>
<feature type="transmembrane region" description="Helical" evidence="10">
    <location>
        <begin position="90"/>
        <end position="111"/>
    </location>
</feature>
<protein>
    <recommendedName>
        <fullName evidence="10">CASP-like protein</fullName>
    </recommendedName>
</protein>
<evidence type="ECO:0000256" key="7">
    <source>
        <dbReference type="ARBA" id="ARBA00023136"/>
    </source>
</evidence>
<name>I1HF96_BRADI</name>
<keyword evidence="8" id="KW-0961">Cell wall biogenesis/degradation</keyword>
<accession>I1HF96</accession>
<reference evidence="12" key="2">
    <citation type="submission" date="2017-06" db="EMBL/GenBank/DDBJ databases">
        <title>WGS assembly of Brachypodium distachyon.</title>
        <authorList>
            <consortium name="The International Brachypodium Initiative"/>
            <person name="Lucas S."/>
            <person name="Harmon-Smith M."/>
            <person name="Lail K."/>
            <person name="Tice H."/>
            <person name="Grimwood J."/>
            <person name="Bruce D."/>
            <person name="Barry K."/>
            <person name="Shu S."/>
            <person name="Lindquist E."/>
            <person name="Wang M."/>
            <person name="Pitluck S."/>
            <person name="Vogel J.P."/>
            <person name="Garvin D.F."/>
            <person name="Mockler T.C."/>
            <person name="Schmutz J."/>
            <person name="Rokhsar D."/>
            <person name="Bevan M.W."/>
        </authorList>
    </citation>
    <scope>NUCLEOTIDE SEQUENCE</scope>
    <source>
        <strain evidence="12">Bd21</strain>
    </source>
</reference>
<feature type="transmembrane region" description="Helical" evidence="10">
    <location>
        <begin position="170"/>
        <end position="194"/>
    </location>
</feature>
<feature type="transmembrane region" description="Helical" evidence="10">
    <location>
        <begin position="40"/>
        <end position="59"/>
    </location>
</feature>
<dbReference type="PANTHER" id="PTHR36488">
    <property type="entry name" value="CASP-LIKE PROTEIN 1U1"/>
    <property type="match status" value="1"/>
</dbReference>
<dbReference type="AlphaFoldDB" id="I1HF96"/>
<evidence type="ECO:0000256" key="8">
    <source>
        <dbReference type="ARBA" id="ARBA00023316"/>
    </source>
</evidence>
<dbReference type="eggNOG" id="ENOG502RZNK">
    <property type="taxonomic scope" value="Eukaryota"/>
</dbReference>
<dbReference type="Pfam" id="PF04535">
    <property type="entry name" value="CASP_dom"/>
    <property type="match status" value="1"/>
</dbReference>
<dbReference type="GeneID" id="100833684"/>
<dbReference type="OMA" id="NNLNGME"/>
<dbReference type="NCBIfam" id="TIGR01569">
    <property type="entry name" value="A_tha_TIGR01569"/>
    <property type="match status" value="1"/>
</dbReference>
<dbReference type="Gramene" id="KQK04287">
    <property type="protein sequence ID" value="KQK04287"/>
    <property type="gene ID" value="BRADI_2g12830v3"/>
</dbReference>
<comment type="similarity">
    <text evidence="2 10">Belongs to the Casparian strip membrane proteins (CASP) family.</text>
</comment>
<proteinExistence type="inferred from homology"/>
<dbReference type="KEGG" id="bdi:100833684"/>
<dbReference type="Proteomes" id="UP000008810">
    <property type="component" value="Chromosome 2"/>
</dbReference>
<keyword evidence="5 10" id="KW-0812">Transmembrane</keyword>
<evidence type="ECO:0000256" key="3">
    <source>
        <dbReference type="ARBA" id="ARBA00011489"/>
    </source>
</evidence>
<evidence type="ECO:0000313" key="13">
    <source>
        <dbReference type="EnsemblPlants" id="KQK04287"/>
    </source>
</evidence>
<dbReference type="FunCoup" id="I1HF96">
    <property type="interactions" value="312"/>
</dbReference>